<dbReference type="Pfam" id="PF00646">
    <property type="entry name" value="F-box"/>
    <property type="match status" value="1"/>
</dbReference>
<keyword evidence="3" id="KW-1185">Reference proteome</keyword>
<proteinExistence type="predicted"/>
<feature type="domain" description="F-box" evidence="1">
    <location>
        <begin position="7"/>
        <end position="44"/>
    </location>
</feature>
<dbReference type="GO" id="GO:0031146">
    <property type="term" value="P:SCF-dependent proteasomal ubiquitin-dependent protein catabolic process"/>
    <property type="evidence" value="ECO:0007669"/>
    <property type="project" value="TreeGrafter"/>
</dbReference>
<dbReference type="AlphaFoldDB" id="A0A2G2WQI5"/>
<name>A0A2G2WQI5_CAPBA</name>
<dbReference type="SUPFAM" id="SSF81383">
    <property type="entry name" value="F-box domain"/>
    <property type="match status" value="1"/>
</dbReference>
<accession>A0A2G2WQI5</accession>
<dbReference type="InterPro" id="IPR001810">
    <property type="entry name" value="F-box_dom"/>
</dbReference>
<dbReference type="Proteomes" id="UP000224567">
    <property type="component" value="Unassembled WGS sequence"/>
</dbReference>
<dbReference type="Gene3D" id="3.80.10.10">
    <property type="entry name" value="Ribonuclease Inhibitor"/>
    <property type="match status" value="4"/>
</dbReference>
<dbReference type="Gene3D" id="1.20.1280.50">
    <property type="match status" value="1"/>
</dbReference>
<protein>
    <recommendedName>
        <fullName evidence="1">F-box domain-containing protein</fullName>
    </recommendedName>
</protein>
<organism evidence="2 3">
    <name type="scientific">Capsicum baccatum</name>
    <name type="common">Peruvian pepper</name>
    <dbReference type="NCBI Taxonomy" id="33114"/>
    <lineage>
        <taxon>Eukaryota</taxon>
        <taxon>Viridiplantae</taxon>
        <taxon>Streptophyta</taxon>
        <taxon>Embryophyta</taxon>
        <taxon>Tracheophyta</taxon>
        <taxon>Spermatophyta</taxon>
        <taxon>Magnoliopsida</taxon>
        <taxon>eudicotyledons</taxon>
        <taxon>Gunneridae</taxon>
        <taxon>Pentapetalae</taxon>
        <taxon>asterids</taxon>
        <taxon>lamiids</taxon>
        <taxon>Solanales</taxon>
        <taxon>Solanaceae</taxon>
        <taxon>Solanoideae</taxon>
        <taxon>Capsiceae</taxon>
        <taxon>Capsicum</taxon>
    </lineage>
</organism>
<sequence>MANQSKDLPMECWELIFNRLTHQSDLESFSLVCKQFLALTNRLRLSLSVIDSTLLIHGTIAKLIHRFSNLSSIDLSNFSGDLDPVLVDLANSVSYTSKIEKLDVSNQKKLPVKGLRELAGNLKGLRVLNCSNVSVLCDYDLYVIADLFPFLEEIDISYPSMDYVVDTGYIASEASKLAVTDDGIEVLSVKLSGLRRINIAGNHLITDRSLVALSMNCLNLEGVEMDDCPFVTLKGILSILRTCAAVSWISVSEIRIDKTSSGFECLATSSRTLQKLEVANSSISDEFLFMVANACLPLNTLSLCWCSDFTLSGISKLLCAYRSLKFVSLDEVEFLTDEYMNEISQYLRCLATIHLGGCVRLTNLTFFTLARNCPLLEQVYMENTGFGTKDCFQHGVKNLRIRDVNLSSNRYLDDDALMNVALICPNMDFLDVSSCNSLTEAGIISALEVCSQIRNLQLDNCPGIKHIGKGAELPNVEVISAAGSAINDEGLAMIGNRCSRLLKLNLENCIGVTAEGLHAIVKNCRSLRDINLKRCPQVSINSLNSLVFSSSSLRRVIPPCCSAFTDSLRGFYLHHGCRVYSG</sequence>
<dbReference type="GO" id="GO:0019005">
    <property type="term" value="C:SCF ubiquitin ligase complex"/>
    <property type="evidence" value="ECO:0007669"/>
    <property type="project" value="TreeGrafter"/>
</dbReference>
<dbReference type="InterPro" id="IPR032675">
    <property type="entry name" value="LRR_dom_sf"/>
</dbReference>
<dbReference type="STRING" id="33114.A0A2G2WQI5"/>
<dbReference type="InterPro" id="IPR036047">
    <property type="entry name" value="F-box-like_dom_sf"/>
</dbReference>
<reference evidence="2 3" key="1">
    <citation type="journal article" date="2017" name="Genome Biol.">
        <title>New reference genome sequences of hot pepper reveal the massive evolution of plant disease-resistance genes by retroduplication.</title>
        <authorList>
            <person name="Kim S."/>
            <person name="Park J."/>
            <person name="Yeom S.I."/>
            <person name="Kim Y.M."/>
            <person name="Seo E."/>
            <person name="Kim K.T."/>
            <person name="Kim M.S."/>
            <person name="Lee J.M."/>
            <person name="Cheong K."/>
            <person name="Shin H.S."/>
            <person name="Kim S.B."/>
            <person name="Han K."/>
            <person name="Lee J."/>
            <person name="Park M."/>
            <person name="Lee H.A."/>
            <person name="Lee H.Y."/>
            <person name="Lee Y."/>
            <person name="Oh S."/>
            <person name="Lee J.H."/>
            <person name="Choi E."/>
            <person name="Choi E."/>
            <person name="Lee S.E."/>
            <person name="Jeon J."/>
            <person name="Kim H."/>
            <person name="Choi G."/>
            <person name="Song H."/>
            <person name="Lee J."/>
            <person name="Lee S.C."/>
            <person name="Kwon J.K."/>
            <person name="Lee H.Y."/>
            <person name="Koo N."/>
            <person name="Hong Y."/>
            <person name="Kim R.W."/>
            <person name="Kang W.H."/>
            <person name="Huh J.H."/>
            <person name="Kang B.C."/>
            <person name="Yang T.J."/>
            <person name="Lee Y.H."/>
            <person name="Bennetzen J.L."/>
            <person name="Choi D."/>
        </authorList>
    </citation>
    <scope>NUCLEOTIDE SEQUENCE [LARGE SCALE GENOMIC DNA]</scope>
    <source>
        <strain evidence="3">cv. PBC81</strain>
    </source>
</reference>
<dbReference type="InterPro" id="IPR006553">
    <property type="entry name" value="Leu-rich_rpt_Cys-con_subtyp"/>
</dbReference>
<dbReference type="SUPFAM" id="SSF52047">
    <property type="entry name" value="RNI-like"/>
    <property type="match status" value="2"/>
</dbReference>
<comment type="caution">
    <text evidence="2">The sequence shown here is derived from an EMBL/GenBank/DDBJ whole genome shotgun (WGS) entry which is preliminary data.</text>
</comment>
<dbReference type="EMBL" id="MLFT02000005">
    <property type="protein sequence ID" value="PHT47504.1"/>
    <property type="molecule type" value="Genomic_DNA"/>
</dbReference>
<dbReference type="SMART" id="SM00367">
    <property type="entry name" value="LRR_CC"/>
    <property type="match status" value="10"/>
</dbReference>
<evidence type="ECO:0000313" key="3">
    <source>
        <dbReference type="Proteomes" id="UP000224567"/>
    </source>
</evidence>
<reference evidence="3" key="2">
    <citation type="journal article" date="2017" name="J. Anim. Genet.">
        <title>Multiple reference genome sequences of hot pepper reveal the massive evolution of plant disease resistance genes by retroduplication.</title>
        <authorList>
            <person name="Kim S."/>
            <person name="Park J."/>
            <person name="Yeom S.-I."/>
            <person name="Kim Y.-M."/>
            <person name="Seo E."/>
            <person name="Kim K.-T."/>
            <person name="Kim M.-S."/>
            <person name="Lee J.M."/>
            <person name="Cheong K."/>
            <person name="Shin H.-S."/>
            <person name="Kim S.-B."/>
            <person name="Han K."/>
            <person name="Lee J."/>
            <person name="Park M."/>
            <person name="Lee H.-A."/>
            <person name="Lee H.-Y."/>
            <person name="Lee Y."/>
            <person name="Oh S."/>
            <person name="Lee J.H."/>
            <person name="Choi E."/>
            <person name="Choi E."/>
            <person name="Lee S.E."/>
            <person name="Jeon J."/>
            <person name="Kim H."/>
            <person name="Choi G."/>
            <person name="Song H."/>
            <person name="Lee J."/>
            <person name="Lee S.-C."/>
            <person name="Kwon J.-K."/>
            <person name="Lee H.-Y."/>
            <person name="Koo N."/>
            <person name="Hong Y."/>
            <person name="Kim R.W."/>
            <person name="Kang W.-H."/>
            <person name="Huh J.H."/>
            <person name="Kang B.-C."/>
            <person name="Yang T.-J."/>
            <person name="Lee Y.-H."/>
            <person name="Bennetzen J.L."/>
            <person name="Choi D."/>
        </authorList>
    </citation>
    <scope>NUCLEOTIDE SEQUENCE [LARGE SCALE GENOMIC DNA]</scope>
    <source>
        <strain evidence="3">cv. PBC81</strain>
    </source>
</reference>
<gene>
    <name evidence="2" type="ORF">CQW23_11712</name>
</gene>
<evidence type="ECO:0000313" key="2">
    <source>
        <dbReference type="EMBL" id="PHT47504.1"/>
    </source>
</evidence>
<dbReference type="OrthoDB" id="6066220at2759"/>
<dbReference type="PANTHER" id="PTHR13318">
    <property type="entry name" value="PARTNER OF PAIRED, ISOFORM B-RELATED"/>
    <property type="match status" value="1"/>
</dbReference>
<evidence type="ECO:0000259" key="1">
    <source>
        <dbReference type="Pfam" id="PF00646"/>
    </source>
</evidence>